<keyword evidence="1" id="KW-0175">Coiled coil</keyword>
<name>A0AAN7Z446_9MYCE</name>
<dbReference type="AlphaFoldDB" id="A0AAN7Z446"/>
<feature type="coiled-coil region" evidence="1">
    <location>
        <begin position="25"/>
        <end position="54"/>
    </location>
</feature>
<evidence type="ECO:0000256" key="1">
    <source>
        <dbReference type="SAM" id="Coils"/>
    </source>
</evidence>
<proteinExistence type="predicted"/>
<protein>
    <submittedName>
        <fullName evidence="3">Uncharacterized protein</fullName>
    </submittedName>
</protein>
<feature type="compositionally biased region" description="Low complexity" evidence="2">
    <location>
        <begin position="69"/>
        <end position="83"/>
    </location>
</feature>
<accession>A0AAN7Z446</accession>
<evidence type="ECO:0000313" key="3">
    <source>
        <dbReference type="EMBL" id="KAK5583850.1"/>
    </source>
</evidence>
<evidence type="ECO:0000313" key="4">
    <source>
        <dbReference type="Proteomes" id="UP001344447"/>
    </source>
</evidence>
<dbReference type="EMBL" id="JAVFKY010000001">
    <property type="protein sequence ID" value="KAK5583850.1"/>
    <property type="molecule type" value="Genomic_DNA"/>
</dbReference>
<comment type="caution">
    <text evidence="3">The sequence shown here is derived from an EMBL/GenBank/DDBJ whole genome shotgun (WGS) entry which is preliminary data.</text>
</comment>
<evidence type="ECO:0000256" key="2">
    <source>
        <dbReference type="SAM" id="MobiDB-lite"/>
    </source>
</evidence>
<sequence length="247" mass="28762">MESSPPRFGLDCRNRNKKDVNIRKLKEIQKVDKLKKLEVKKLEEQKKLKEQEEKHRLTLIRLARATPQINTNSNNNNNNIKSNRPPLIYGEDKDKKSLFPEPQDYDVDEPTYETSFCVKLGPNGVFQHELRFTNANARENSDIQKAIELSLKQTDVVIVKNPNDDIENDFVVFNDQPDEKEKELDHWELMDECSSSLVNLVTTPYNFSEIEFPRLTQCSTQMLLKKNLTQNNPWLNSKSLIATISQK</sequence>
<reference evidence="3 4" key="1">
    <citation type="submission" date="2023-11" db="EMBL/GenBank/DDBJ databases">
        <title>Dfirmibasis_genome.</title>
        <authorList>
            <person name="Edelbroek B."/>
            <person name="Kjellin J."/>
            <person name="Jerlstrom-Hultqvist J."/>
            <person name="Soderbom F."/>
        </authorList>
    </citation>
    <scope>NUCLEOTIDE SEQUENCE [LARGE SCALE GENOMIC DNA]</scope>
    <source>
        <strain evidence="3 4">TNS-C-14</strain>
    </source>
</reference>
<organism evidence="3 4">
    <name type="scientific">Dictyostelium firmibasis</name>
    <dbReference type="NCBI Taxonomy" id="79012"/>
    <lineage>
        <taxon>Eukaryota</taxon>
        <taxon>Amoebozoa</taxon>
        <taxon>Evosea</taxon>
        <taxon>Eumycetozoa</taxon>
        <taxon>Dictyostelia</taxon>
        <taxon>Dictyosteliales</taxon>
        <taxon>Dictyosteliaceae</taxon>
        <taxon>Dictyostelium</taxon>
    </lineage>
</organism>
<keyword evidence="4" id="KW-1185">Reference proteome</keyword>
<gene>
    <name evidence="3" type="ORF">RB653_005452</name>
</gene>
<dbReference type="Proteomes" id="UP001344447">
    <property type="component" value="Unassembled WGS sequence"/>
</dbReference>
<feature type="region of interest" description="Disordered" evidence="2">
    <location>
        <begin position="63"/>
        <end position="101"/>
    </location>
</feature>